<dbReference type="Gene3D" id="3.90.930.1">
    <property type="match status" value="1"/>
</dbReference>
<evidence type="ECO:0008006" key="3">
    <source>
        <dbReference type="Google" id="ProtNLM"/>
    </source>
</evidence>
<protein>
    <recommendedName>
        <fullName evidence="3">Toxin-antitoxin system YwqK family antitoxin</fullName>
    </recommendedName>
</protein>
<gene>
    <name evidence="1" type="ORF">Q0590_07260</name>
</gene>
<accession>A0ABT8R1S1</accession>
<dbReference type="RefSeq" id="WP_302036846.1">
    <property type="nucleotide sequence ID" value="NZ_JAUKPO010000003.1"/>
</dbReference>
<comment type="caution">
    <text evidence="1">The sequence shown here is derived from an EMBL/GenBank/DDBJ whole genome shotgun (WGS) entry which is preliminary data.</text>
</comment>
<sequence length="221" mass="25595">MKGILSLLLVLLLYTFSFAQLLYKPIILHNGYKNGVLVRNHVEIHYTHYTSKVISGCIVVSRVLEVAQVDNLSLYSTYIQKDTLASFYGTISKGKKQGTFISEPDGNIVTIHTYTNNTIEGPFRGFYISGQVYNEGYMHNNRQTGQYVQYYANGKLSKIITRSTVEDLSAEEHFFVNGQLESKGTMYRDKKVNEWVYYDYYGNLKKKEYYNHRGRLLKTIR</sequence>
<reference evidence="1" key="1">
    <citation type="submission" date="2023-07" db="EMBL/GenBank/DDBJ databases">
        <title>The genome sequence of Rhodocytophaga aerolata KACC 12507.</title>
        <authorList>
            <person name="Zhang X."/>
        </authorList>
    </citation>
    <scope>NUCLEOTIDE SEQUENCE</scope>
    <source>
        <strain evidence="1">KACC 12507</strain>
    </source>
</reference>
<evidence type="ECO:0000313" key="2">
    <source>
        <dbReference type="Proteomes" id="UP001168528"/>
    </source>
</evidence>
<proteinExistence type="predicted"/>
<name>A0ABT8R1S1_9BACT</name>
<dbReference type="EMBL" id="JAUKPO010000003">
    <property type="protein sequence ID" value="MDO1446043.1"/>
    <property type="molecule type" value="Genomic_DNA"/>
</dbReference>
<organism evidence="1 2">
    <name type="scientific">Rhodocytophaga aerolata</name>
    <dbReference type="NCBI Taxonomy" id="455078"/>
    <lineage>
        <taxon>Bacteria</taxon>
        <taxon>Pseudomonadati</taxon>
        <taxon>Bacteroidota</taxon>
        <taxon>Cytophagia</taxon>
        <taxon>Cytophagales</taxon>
        <taxon>Rhodocytophagaceae</taxon>
        <taxon>Rhodocytophaga</taxon>
    </lineage>
</organism>
<evidence type="ECO:0000313" key="1">
    <source>
        <dbReference type="EMBL" id="MDO1446043.1"/>
    </source>
</evidence>
<dbReference type="Proteomes" id="UP001168528">
    <property type="component" value="Unassembled WGS sequence"/>
</dbReference>
<keyword evidence="2" id="KW-1185">Reference proteome</keyword>